<comment type="caution">
    <text evidence="2">The sequence shown here is derived from an EMBL/GenBank/DDBJ whole genome shotgun (WGS) entry which is preliminary data.</text>
</comment>
<dbReference type="AlphaFoldDB" id="A0AAW7X9N0"/>
<evidence type="ECO:0000259" key="1">
    <source>
        <dbReference type="Pfam" id="PF08818"/>
    </source>
</evidence>
<reference evidence="2" key="1">
    <citation type="submission" date="2023-07" db="EMBL/GenBank/DDBJ databases">
        <title>Genome content predicts the carbon catabolic preferences of heterotrophic bacteria.</title>
        <authorList>
            <person name="Gralka M."/>
        </authorList>
    </citation>
    <scope>NUCLEOTIDE SEQUENCE</scope>
    <source>
        <strain evidence="2">I3M17_2</strain>
    </source>
</reference>
<protein>
    <submittedName>
        <fullName evidence="2">DUF1801 domain-containing protein</fullName>
    </submittedName>
</protein>
<sequence length="142" mass="15858">MTAKLVIPAPPLEIQLKLDSYPAAARKMLLALRAQIFTCAHNLTITDLVESQKWGEAAYSCKSGSTLRIDYKASNPDYCAVYFHCQSKLVATFKALYGDTFKYEGKRAILLPIAHAIPEQLNHCIRLALQYHQVKHLPLLGA</sequence>
<dbReference type="InterPro" id="IPR014922">
    <property type="entry name" value="YdhG-like"/>
</dbReference>
<gene>
    <name evidence="2" type="ORF">Q4521_18955</name>
</gene>
<evidence type="ECO:0000313" key="2">
    <source>
        <dbReference type="EMBL" id="MDO6424575.1"/>
    </source>
</evidence>
<proteinExistence type="predicted"/>
<dbReference type="SUPFAM" id="SSF159888">
    <property type="entry name" value="YdhG-like"/>
    <property type="match status" value="1"/>
</dbReference>
<feature type="domain" description="YdhG-like" evidence="1">
    <location>
        <begin position="26"/>
        <end position="125"/>
    </location>
</feature>
<dbReference type="EMBL" id="JAUOPB010000015">
    <property type="protein sequence ID" value="MDO6424575.1"/>
    <property type="molecule type" value="Genomic_DNA"/>
</dbReference>
<accession>A0AAW7X9N0</accession>
<dbReference type="Proteomes" id="UP001169760">
    <property type="component" value="Unassembled WGS sequence"/>
</dbReference>
<dbReference type="RefSeq" id="WP_303493821.1">
    <property type="nucleotide sequence ID" value="NZ_JAUOPB010000015.1"/>
</dbReference>
<name>A0AAW7X9N0_9GAMM</name>
<evidence type="ECO:0000313" key="3">
    <source>
        <dbReference type="Proteomes" id="UP001169760"/>
    </source>
</evidence>
<organism evidence="2 3">
    <name type="scientific">Saccharophagus degradans</name>
    <dbReference type="NCBI Taxonomy" id="86304"/>
    <lineage>
        <taxon>Bacteria</taxon>
        <taxon>Pseudomonadati</taxon>
        <taxon>Pseudomonadota</taxon>
        <taxon>Gammaproteobacteria</taxon>
        <taxon>Cellvibrionales</taxon>
        <taxon>Cellvibrionaceae</taxon>
        <taxon>Saccharophagus</taxon>
    </lineage>
</organism>
<dbReference type="Pfam" id="PF08818">
    <property type="entry name" value="DUF1801"/>
    <property type="match status" value="1"/>
</dbReference>